<dbReference type="PANTHER" id="PTHR41259">
    <property type="entry name" value="DOUBLE-STRAND BREAK REPAIR RAD50 ATPASE, PUTATIVE-RELATED"/>
    <property type="match status" value="1"/>
</dbReference>
<dbReference type="AlphaFoldDB" id="A0A7Z0QJX7"/>
<feature type="coiled-coil region" evidence="1">
    <location>
        <begin position="283"/>
        <end position="310"/>
    </location>
</feature>
<reference evidence="4 5" key="1">
    <citation type="journal article" date="2017" name="Syst. Appl. Microbiol.">
        <title>Soybeans inoculated with root zone soils of Canadian native legumes harbour diverse and novel Bradyrhizobium spp. that possess agricultural potential.</title>
        <authorList>
            <person name="Bromfield E.S.P."/>
            <person name="Cloutier S."/>
            <person name="Tambong J.T."/>
            <person name="Tran Thi T.V."/>
        </authorList>
    </citation>
    <scope>NUCLEOTIDE SEQUENCE [LARGE SCALE GENOMIC DNA]</scope>
    <source>
        <strain evidence="4 5">323S2</strain>
    </source>
</reference>
<evidence type="ECO:0000259" key="2">
    <source>
        <dbReference type="Pfam" id="PF13514"/>
    </source>
</evidence>
<dbReference type="EMBL" id="JACBFH010000001">
    <property type="protein sequence ID" value="NYY95068.1"/>
    <property type="molecule type" value="Genomic_DNA"/>
</dbReference>
<sequence>MRIRKLGLRRYGKFTDTELDFGARLADGPDLHIVYGPNEAGKSTVMSAVMDLLYGIHTQSKLNFLHPYPTMRIEAAIEHSAGLRNVSRIKRPQNSLLDEADRPIPEAALLGELGGLDRTAYQTMFCLDDETLETGGESILASKGDLGTLLFSATAGLSDLSARLASVREQADDFFRPGKRTGALSDLKKELAALKDERDKVDTLASEFARLVADRDQAAAAYDAAVAQRGRTQSRIDEIGRLLNALPRLQGVRRLRAEIEPFAGLPDAPSAWAIDLPDLMTRQMKLQTQAQATDDEIARLERTIAETIVNEAACGLQDRVPDLMDKRARFVTAEKDLPDRKLALGLAEQFVSRILARINRAADPAPSRLILSTETTGPLHDLMEQRSGIEAAISGAETELAMARDALSGAEARLEGGSRGFDESAVRALEIAVGTARRGDDAARLRAADRTRQERSQEFDDALAGLHPWTGGRDALLTVQVARPDQLEAWTSVDAKLSQDIALRQKDVERLDAEALQIQRRSEAVASVAGAVSDREVGEARSAREAAWAAHKAQLSATTAAAFETEMRKLDLISEQRLNHVGSAAELNQALLDCADVRTRREQADRSLQASRQQRETLDADIAAAARAIGEGLDETIGLAGLKLWLQKRERAVELRARLIAAEREAREVLADATTARERLATALRAADVAAPEEADIQALLAAGQAALDREAVTKALRTAIDDRRRDLKSRETKREEVLAAERAWSAAWAQACAACWLGENDSRPTIATVRETLEALIELGPELEKMAGLTDRIAKMERDQIQFRTEVETLAATMGLAPRPSDVLGLYLAVVGGVADAVKMLERRQNAEAALLAERDEARDLAEQSAQIEAQSKRMMDVFEVGSLTEVGPCLRDVARRSELTQRLTEARDEMLDAMGLETFEEAETVLDTLDRAALEAELTERKSRFGDEDERTHGLFAAKTKADDRIAAVGGDNAVALIDARRRTVLLTIEDRARAYLRLKLGIAAADSGLQAYRDRHRSSMMARASEAFSLISRGRYAELLTQPSNGSELLIARGADGSSKIASELSKGTRFQLYLALRVAGYHEFARTHAPAPFLADDIMETFDDFRAEEALRLLSGMATQGQVVYFTHHRHLCEIAKTVTPAAVIHDLRSEMRIAS</sequence>
<dbReference type="EMBL" id="CP088280">
    <property type="protein sequence ID" value="UGX98111.1"/>
    <property type="molecule type" value="Genomic_DNA"/>
</dbReference>
<evidence type="ECO:0000313" key="4">
    <source>
        <dbReference type="EMBL" id="UGX98111.1"/>
    </source>
</evidence>
<proteinExistence type="predicted"/>
<dbReference type="InterPro" id="IPR038734">
    <property type="entry name" value="YhaN_AAA"/>
</dbReference>
<organism evidence="3">
    <name type="scientific">Bradyrhizobium barranii subsp. barranii</name>
    <dbReference type="NCBI Taxonomy" id="2823807"/>
    <lineage>
        <taxon>Bacteria</taxon>
        <taxon>Pseudomonadati</taxon>
        <taxon>Pseudomonadota</taxon>
        <taxon>Alphaproteobacteria</taxon>
        <taxon>Hyphomicrobiales</taxon>
        <taxon>Nitrobacteraceae</taxon>
        <taxon>Bradyrhizobium</taxon>
        <taxon>Bradyrhizobium barranii</taxon>
    </lineage>
</organism>
<protein>
    <submittedName>
        <fullName evidence="3">AAA family ATPase</fullName>
    </submittedName>
</protein>
<dbReference type="SUPFAM" id="SSF52540">
    <property type="entry name" value="P-loop containing nucleoside triphosphate hydrolases"/>
    <property type="match status" value="1"/>
</dbReference>
<dbReference type="Pfam" id="PF13514">
    <property type="entry name" value="AAA_27"/>
    <property type="match status" value="1"/>
</dbReference>
<dbReference type="InterPro" id="IPR027417">
    <property type="entry name" value="P-loop_NTPase"/>
</dbReference>
<dbReference type="Gene3D" id="3.40.50.300">
    <property type="entry name" value="P-loop containing nucleotide triphosphate hydrolases"/>
    <property type="match status" value="2"/>
</dbReference>
<keyword evidence="1" id="KW-0175">Coiled coil</keyword>
<feature type="domain" description="YhaN AAA" evidence="2">
    <location>
        <begin position="1"/>
        <end position="203"/>
    </location>
</feature>
<dbReference type="PANTHER" id="PTHR41259:SF1">
    <property type="entry name" value="DOUBLE-STRAND BREAK REPAIR RAD50 ATPASE, PUTATIVE-RELATED"/>
    <property type="match status" value="1"/>
</dbReference>
<evidence type="ECO:0000313" key="3">
    <source>
        <dbReference type="EMBL" id="NYY95068.1"/>
    </source>
</evidence>
<dbReference type="RefSeq" id="WP_166341663.1">
    <property type="nucleotide sequence ID" value="NZ_CP088280.1"/>
</dbReference>
<dbReference type="Proteomes" id="UP000564836">
    <property type="component" value="Chromosome"/>
</dbReference>
<gene>
    <name evidence="4" type="ORF">G6321_00024500</name>
    <name evidence="3" type="ORF">G6321_43710</name>
</gene>
<accession>A0A7Z0QJX7</accession>
<evidence type="ECO:0000256" key="1">
    <source>
        <dbReference type="SAM" id="Coils"/>
    </source>
</evidence>
<evidence type="ECO:0000313" key="5">
    <source>
        <dbReference type="Proteomes" id="UP000564836"/>
    </source>
</evidence>
<reference evidence="3" key="2">
    <citation type="submission" date="2020-06" db="EMBL/GenBank/DDBJ databases">
        <title>Whole Genome Sequence of Bradyrhizobium sp. Strain 323S2.</title>
        <authorList>
            <person name="Bromfield E.S.P."/>
        </authorList>
    </citation>
    <scope>NUCLEOTIDE SEQUENCE [LARGE SCALE GENOMIC DNA]</scope>
    <source>
        <strain evidence="3">323S2</strain>
    </source>
</reference>
<feature type="coiled-coil region" evidence="1">
    <location>
        <begin position="845"/>
        <end position="872"/>
    </location>
</feature>
<name>A0A7Z0QJX7_9BRAD</name>
<reference evidence="4 5" key="3">
    <citation type="journal article" date="2022" name="Int. J. Syst. Evol. Microbiol.">
        <title>Strains of Bradyrhizobium barranii sp. nov. associated with legumes native to Canada are symbionts of soybeans and belong to different subspecies (subsp. barranii subsp. nov. and subsp. apii subsp. nov.) and symbiovars (sv. glycinearum and sv. septentrionale).</title>
        <authorList>
            <person name="Bromfield E.S.P."/>
            <person name="Cloutier S."/>
            <person name="Wasai-Hara S."/>
            <person name="Minamisawa K."/>
        </authorList>
    </citation>
    <scope>NUCLEOTIDE SEQUENCE [LARGE SCALE GENOMIC DNA]</scope>
    <source>
        <strain evidence="4 5">323S2</strain>
    </source>
</reference>